<dbReference type="OrthoDB" id="10403391at2759"/>
<protein>
    <submittedName>
        <fullName evidence="1">Uncharacterized protein</fullName>
    </submittedName>
</protein>
<evidence type="ECO:0000313" key="1">
    <source>
        <dbReference type="EMBL" id="CAH0110362.1"/>
    </source>
</evidence>
<sequence>MSSSSEVDSGNLNKWNVNAKKFSISEIVCPWLRDNYPWALEVKVDSVDPLKTGKTNGTIYFAAKLSDATGLIRCIAFHDAEVISRRFKVGGTYRIENANPKDVNPNFVRDGRFDHKCEIMLLANNLIWCVVESGFPPQKVRRVEEKVDDVLPSTSLMKESVVSEKSPISLSSGKEIEYTSLFLKSIVNNHWGFPVCRYTADCMQKLEPVGKSYKCTSCDIISDDFDWHLSILLNVFDGLNDLEVVATSTNAEKILGLRRCLLENVFVKTSLKS</sequence>
<dbReference type="EMBL" id="CAKKLH010000303">
    <property type="protein sequence ID" value="CAH0110362.1"/>
    <property type="molecule type" value="Genomic_DNA"/>
</dbReference>
<dbReference type="Gene3D" id="2.40.50.140">
    <property type="entry name" value="Nucleic acid-binding proteins"/>
    <property type="match status" value="2"/>
</dbReference>
<name>A0A8J2WMI0_9CRUS</name>
<dbReference type="AlphaFoldDB" id="A0A8J2WMI0"/>
<keyword evidence="2" id="KW-1185">Reference proteome</keyword>
<reference evidence="1" key="1">
    <citation type="submission" date="2021-11" db="EMBL/GenBank/DDBJ databases">
        <authorList>
            <person name="Schell T."/>
        </authorList>
    </citation>
    <scope>NUCLEOTIDE SEQUENCE</scope>
    <source>
        <strain evidence="1">M5</strain>
    </source>
</reference>
<accession>A0A8J2WMI0</accession>
<dbReference type="SUPFAM" id="SSF50249">
    <property type="entry name" value="Nucleic acid-binding proteins"/>
    <property type="match status" value="2"/>
</dbReference>
<evidence type="ECO:0000313" key="2">
    <source>
        <dbReference type="Proteomes" id="UP000789390"/>
    </source>
</evidence>
<dbReference type="InterPro" id="IPR012340">
    <property type="entry name" value="NA-bd_OB-fold"/>
</dbReference>
<proteinExistence type="predicted"/>
<dbReference type="Proteomes" id="UP000789390">
    <property type="component" value="Unassembled WGS sequence"/>
</dbReference>
<gene>
    <name evidence="1" type="ORF">DGAL_LOCUS13928</name>
</gene>
<comment type="caution">
    <text evidence="1">The sequence shown here is derived from an EMBL/GenBank/DDBJ whole genome shotgun (WGS) entry which is preliminary data.</text>
</comment>
<organism evidence="1 2">
    <name type="scientific">Daphnia galeata</name>
    <dbReference type="NCBI Taxonomy" id="27404"/>
    <lineage>
        <taxon>Eukaryota</taxon>
        <taxon>Metazoa</taxon>
        <taxon>Ecdysozoa</taxon>
        <taxon>Arthropoda</taxon>
        <taxon>Crustacea</taxon>
        <taxon>Branchiopoda</taxon>
        <taxon>Diplostraca</taxon>
        <taxon>Cladocera</taxon>
        <taxon>Anomopoda</taxon>
        <taxon>Daphniidae</taxon>
        <taxon>Daphnia</taxon>
    </lineage>
</organism>